<dbReference type="Gene3D" id="3.10.450.50">
    <property type="match status" value="1"/>
</dbReference>
<evidence type="ECO:0000313" key="2">
    <source>
        <dbReference type="Proteomes" id="UP001501410"/>
    </source>
</evidence>
<sequence length="112" mass="12768">MLKDFYRAVSYVWTFEPPESIGKKLDSLARKYCTQELRLKAKKIYETQGFDLLTNENPYKIVPPESLTVTTAIHPNTYIISYKSVYDDGSDKGIPTNVTVHLTVNKCKDGSE</sequence>
<dbReference type="EMBL" id="BAABEZ010000024">
    <property type="protein sequence ID" value="GAA4458638.1"/>
    <property type="molecule type" value="Genomic_DNA"/>
</dbReference>
<protein>
    <submittedName>
        <fullName evidence="1">Uncharacterized protein</fullName>
    </submittedName>
</protein>
<gene>
    <name evidence="1" type="ORF">GCM10023092_27250</name>
</gene>
<name>A0ABP8MZF3_9BACT</name>
<dbReference type="Proteomes" id="UP001501410">
    <property type="component" value="Unassembled WGS sequence"/>
</dbReference>
<accession>A0ABP8MZF3</accession>
<comment type="caution">
    <text evidence="1">The sequence shown here is derived from an EMBL/GenBank/DDBJ whole genome shotgun (WGS) entry which is preliminary data.</text>
</comment>
<evidence type="ECO:0000313" key="1">
    <source>
        <dbReference type="EMBL" id="GAA4458638.1"/>
    </source>
</evidence>
<reference evidence="2" key="1">
    <citation type="journal article" date="2019" name="Int. J. Syst. Evol. Microbiol.">
        <title>The Global Catalogue of Microorganisms (GCM) 10K type strain sequencing project: providing services to taxonomists for standard genome sequencing and annotation.</title>
        <authorList>
            <consortium name="The Broad Institute Genomics Platform"/>
            <consortium name="The Broad Institute Genome Sequencing Center for Infectious Disease"/>
            <person name="Wu L."/>
            <person name="Ma J."/>
        </authorList>
    </citation>
    <scope>NUCLEOTIDE SEQUENCE [LARGE SCALE GENOMIC DNA]</scope>
    <source>
        <strain evidence="2">JCM 31921</strain>
    </source>
</reference>
<keyword evidence="2" id="KW-1185">Reference proteome</keyword>
<proteinExistence type="predicted"/>
<organism evidence="1 2">
    <name type="scientific">Rurimicrobium arvi</name>
    <dbReference type="NCBI Taxonomy" id="2049916"/>
    <lineage>
        <taxon>Bacteria</taxon>
        <taxon>Pseudomonadati</taxon>
        <taxon>Bacteroidota</taxon>
        <taxon>Chitinophagia</taxon>
        <taxon>Chitinophagales</taxon>
        <taxon>Chitinophagaceae</taxon>
        <taxon>Rurimicrobium</taxon>
    </lineage>
</organism>